<accession>A0A6J4M4L4</accession>
<name>A0A6J4M4L4_9ACTN</name>
<dbReference type="InterPro" id="IPR025164">
    <property type="entry name" value="Toastrack_DUF4097"/>
</dbReference>
<sequence>MERTFNTAEPISLHVEIHSGDLHVDAREDIGETRISVDGRRAEEATVEQRGNQIVVFAPPARSGFFSTGGGSELTVTASVPRDTELSTKLGSADLVAAGRLGSARLRSGSGDLRVDELGSDAVLETGSGDISVEAACADVRIKSGSGDVDIRRLVAGGSISTGSGDVVLGTSGSPALVKSGSGSVRVEEAHSDLTLSTASGDVSVHQIRRGALRVKAVSGDVSVGVPSGIPVWTDISCVSGRVSSDLDGAGEPGEGQDFVEIRATTVSGDIALEQR</sequence>
<reference evidence="2" key="1">
    <citation type="submission" date="2020-02" db="EMBL/GenBank/DDBJ databases">
        <authorList>
            <person name="Meier V. D."/>
        </authorList>
    </citation>
    <scope>NUCLEOTIDE SEQUENCE</scope>
    <source>
        <strain evidence="2">AVDCRST_MAG72</strain>
    </source>
</reference>
<feature type="domain" description="DUF4097" evidence="1">
    <location>
        <begin position="35"/>
        <end position="273"/>
    </location>
</feature>
<dbReference type="AlphaFoldDB" id="A0A6J4M4L4"/>
<dbReference type="Pfam" id="PF13349">
    <property type="entry name" value="DUF4097"/>
    <property type="match status" value="1"/>
</dbReference>
<protein>
    <recommendedName>
        <fullName evidence="1">DUF4097 domain-containing protein</fullName>
    </recommendedName>
</protein>
<evidence type="ECO:0000259" key="1">
    <source>
        <dbReference type="Pfam" id="PF13349"/>
    </source>
</evidence>
<evidence type="ECO:0000313" key="2">
    <source>
        <dbReference type="EMBL" id="CAA9349783.1"/>
    </source>
</evidence>
<dbReference type="Gene3D" id="2.160.20.120">
    <property type="match status" value="1"/>
</dbReference>
<proteinExistence type="predicted"/>
<dbReference type="EMBL" id="CADCUJ010000059">
    <property type="protein sequence ID" value="CAA9349783.1"/>
    <property type="molecule type" value="Genomic_DNA"/>
</dbReference>
<organism evidence="2">
    <name type="scientific">uncultured Nocardioidaceae bacterium</name>
    <dbReference type="NCBI Taxonomy" id="253824"/>
    <lineage>
        <taxon>Bacteria</taxon>
        <taxon>Bacillati</taxon>
        <taxon>Actinomycetota</taxon>
        <taxon>Actinomycetes</taxon>
        <taxon>Propionibacteriales</taxon>
        <taxon>Nocardioidaceae</taxon>
        <taxon>environmental samples</taxon>
    </lineage>
</organism>
<gene>
    <name evidence="2" type="ORF">AVDCRST_MAG72-1370</name>
</gene>